<gene>
    <name evidence="1" type="ORF">DDE20_16740</name>
</gene>
<dbReference type="AlphaFoldDB" id="A0A2T8HQ70"/>
<name>A0A2T8HQ70_9RHOB</name>
<protein>
    <submittedName>
        <fullName evidence="1">Uncharacterized protein</fullName>
    </submittedName>
</protein>
<evidence type="ECO:0000313" key="1">
    <source>
        <dbReference type="EMBL" id="PVH27584.1"/>
    </source>
</evidence>
<proteinExistence type="predicted"/>
<comment type="caution">
    <text evidence="1">The sequence shown here is derived from an EMBL/GenBank/DDBJ whole genome shotgun (WGS) entry which is preliminary data.</text>
</comment>
<dbReference type="Proteomes" id="UP000245911">
    <property type="component" value="Unassembled WGS sequence"/>
</dbReference>
<evidence type="ECO:0000313" key="2">
    <source>
        <dbReference type="Proteomes" id="UP000245911"/>
    </source>
</evidence>
<accession>A0A2T8HQ70</accession>
<sequence length="130" mass="13351">MITAATGVQAQVSAPRGPDEVLFALSGGGVTETLGCRLAEEVSADKTTSEHAAGKGSQIMAVALRDAQTEAARARAIPQRHKVKTLNNAEGKLVRSAQRAFAMPVAGQGAEAFSLECHAADTPLPDAVAE</sequence>
<reference evidence="1 2" key="1">
    <citation type="submission" date="2018-04" db="EMBL/GenBank/DDBJ databases">
        <title>Pararhodobacter oceanense sp. nov., isolated from marine intertidal sediment.</title>
        <authorList>
            <person name="Wang X.-L."/>
            <person name="Du Z.-J."/>
        </authorList>
    </citation>
    <scope>NUCLEOTIDE SEQUENCE [LARGE SCALE GENOMIC DNA]</scope>
    <source>
        <strain evidence="1 2">AM505</strain>
    </source>
</reference>
<dbReference type="EMBL" id="QDKM01000011">
    <property type="protein sequence ID" value="PVH27584.1"/>
    <property type="molecule type" value="Genomic_DNA"/>
</dbReference>
<keyword evidence="2" id="KW-1185">Reference proteome</keyword>
<organism evidence="1 2">
    <name type="scientific">Pararhodobacter oceanensis</name>
    <dbReference type="NCBI Taxonomy" id="2172121"/>
    <lineage>
        <taxon>Bacteria</taxon>
        <taxon>Pseudomonadati</taxon>
        <taxon>Pseudomonadota</taxon>
        <taxon>Alphaproteobacteria</taxon>
        <taxon>Rhodobacterales</taxon>
        <taxon>Paracoccaceae</taxon>
        <taxon>Pararhodobacter</taxon>
    </lineage>
</organism>